<comment type="similarity">
    <text evidence="2">Belongs to the auxin efflux carrier (TC 2.A.69.1) family.</text>
</comment>
<dbReference type="InParanoid" id="A0A251TVX3"/>
<evidence type="ECO:0000313" key="9">
    <source>
        <dbReference type="EMBL" id="OTG15287.1"/>
    </source>
</evidence>
<sequence length="433" mass="47650">MIGWEDIYKVLAAMFPLYTALILGYGSVKWWHMFNSDHCDAINRLSCYFIMPLFTFDFTTRINPYKMNYRFLAADVISKAIILLAILLWANFTKKGNYAWSITCFSLSSLNNALVVGVPLMEAMYGPLGENIVIQSSILQFMLWIMVLLMMFEFQSAKRSLDSGASSLESATNCESTNVDDKSKQTSLLVIAKIVGLKLAKNPNSYACSLGLIWALISNRWNLEMPIIMEGSVHIMSRAGAGISMLCMGLFMAMQDRMIECSAKLVVVAMILRFIVAPVTVAIGSFVVGLRGDVLHVAIIQILWNLEMPIIMEGSVHIMSRAGAGISMLCMGLFMAMQDRMIECSAKLAVVAMILRFIVAPVTVAIGSFVVGLRGDVLHVAIIQAALPQAIGSFVFAKEYGLHANLLSTAVIFGTLVSIPLLIAYYVVLNILL</sequence>
<reference evidence="10" key="1">
    <citation type="journal article" date="2017" name="Nature">
        <title>The sunflower genome provides insights into oil metabolism, flowering and Asterid evolution.</title>
        <authorList>
            <person name="Badouin H."/>
            <person name="Gouzy J."/>
            <person name="Grassa C.J."/>
            <person name="Murat F."/>
            <person name="Staton S.E."/>
            <person name="Cottret L."/>
            <person name="Lelandais-Briere C."/>
            <person name="Owens G.L."/>
            <person name="Carrere S."/>
            <person name="Mayjonade B."/>
            <person name="Legrand L."/>
            <person name="Gill N."/>
            <person name="Kane N.C."/>
            <person name="Bowers J.E."/>
            <person name="Hubner S."/>
            <person name="Bellec A."/>
            <person name="Berard A."/>
            <person name="Berges H."/>
            <person name="Blanchet N."/>
            <person name="Boniface M.C."/>
            <person name="Brunel D."/>
            <person name="Catrice O."/>
            <person name="Chaidir N."/>
            <person name="Claudel C."/>
            <person name="Donnadieu C."/>
            <person name="Faraut T."/>
            <person name="Fievet G."/>
            <person name="Helmstetter N."/>
            <person name="King M."/>
            <person name="Knapp S.J."/>
            <person name="Lai Z."/>
            <person name="Le Paslier M.C."/>
            <person name="Lippi Y."/>
            <person name="Lorenzon L."/>
            <person name="Mandel J.R."/>
            <person name="Marage G."/>
            <person name="Marchand G."/>
            <person name="Marquand E."/>
            <person name="Bret-Mestries E."/>
            <person name="Morien E."/>
            <person name="Nambeesan S."/>
            <person name="Nguyen T."/>
            <person name="Pegot-Espagnet P."/>
            <person name="Pouilly N."/>
            <person name="Raftis F."/>
            <person name="Sallet E."/>
            <person name="Schiex T."/>
            <person name="Thomas J."/>
            <person name="Vandecasteele C."/>
            <person name="Vares D."/>
            <person name="Vear F."/>
            <person name="Vautrin S."/>
            <person name="Crespi M."/>
            <person name="Mangin B."/>
            <person name="Burke J.M."/>
            <person name="Salse J."/>
            <person name="Munos S."/>
            <person name="Vincourt P."/>
            <person name="Rieseberg L.H."/>
            <person name="Langlade N.B."/>
        </authorList>
    </citation>
    <scope>NUCLEOTIDE SEQUENCE [LARGE SCALE GENOMIC DNA]</scope>
    <source>
        <strain evidence="10">cv. SF193</strain>
    </source>
</reference>
<dbReference type="InterPro" id="IPR004776">
    <property type="entry name" value="Mem_transp_PIN-like"/>
</dbReference>
<dbReference type="GO" id="GO:0005783">
    <property type="term" value="C:endoplasmic reticulum"/>
    <property type="evidence" value="ECO:0000318"/>
    <property type="project" value="GO_Central"/>
</dbReference>
<feature type="transmembrane region" description="Helical" evidence="8">
    <location>
        <begin position="348"/>
        <end position="371"/>
    </location>
</feature>
<feature type="transmembrane region" description="Helical" evidence="8">
    <location>
        <begin position="71"/>
        <end position="92"/>
    </location>
</feature>
<keyword evidence="10" id="KW-1185">Reference proteome</keyword>
<dbReference type="GO" id="GO:0010315">
    <property type="term" value="P:auxin export across the plasma membrane"/>
    <property type="evidence" value="ECO:0000318"/>
    <property type="project" value="GO_Central"/>
</dbReference>
<dbReference type="InterPro" id="IPR051107">
    <property type="entry name" value="Auxin_Efflux_Carrier"/>
</dbReference>
<dbReference type="OMA" id="VHIMSRA"/>
<proteinExistence type="inferred from homology"/>
<dbReference type="Pfam" id="PF03547">
    <property type="entry name" value="Mem_trans"/>
    <property type="match status" value="1"/>
</dbReference>
<evidence type="ECO:0000256" key="6">
    <source>
        <dbReference type="ARBA" id="ARBA00023136"/>
    </source>
</evidence>
<dbReference type="GO" id="GO:0009734">
    <property type="term" value="P:auxin-activated signaling pathway"/>
    <property type="evidence" value="ECO:0007669"/>
    <property type="project" value="UniProtKB-KW"/>
</dbReference>
<feature type="transmembrane region" description="Helical" evidence="8">
    <location>
        <begin position="98"/>
        <end position="120"/>
    </location>
</feature>
<feature type="transmembrane region" description="Helical" evidence="8">
    <location>
        <begin position="7"/>
        <end position="26"/>
    </location>
</feature>
<evidence type="ECO:0000256" key="7">
    <source>
        <dbReference type="ARBA" id="ARBA00023294"/>
    </source>
</evidence>
<gene>
    <name evidence="9" type="ORF">HannXRQ_Chr09g0258771</name>
</gene>
<comment type="subcellular location">
    <subcellularLocation>
        <location evidence="1">Membrane</location>
        <topology evidence="1">Multi-pass membrane protein</topology>
    </subcellularLocation>
</comment>
<keyword evidence="4 8" id="KW-0812">Transmembrane</keyword>
<keyword evidence="3" id="KW-0813">Transport</keyword>
<feature type="transmembrane region" description="Helical" evidence="8">
    <location>
        <begin position="235"/>
        <end position="253"/>
    </location>
</feature>
<feature type="transmembrane region" description="Helical" evidence="8">
    <location>
        <begin position="41"/>
        <end position="59"/>
    </location>
</feature>
<organism evidence="9 10">
    <name type="scientific">Helianthus annuus</name>
    <name type="common">Common sunflower</name>
    <dbReference type="NCBI Taxonomy" id="4232"/>
    <lineage>
        <taxon>Eukaryota</taxon>
        <taxon>Viridiplantae</taxon>
        <taxon>Streptophyta</taxon>
        <taxon>Embryophyta</taxon>
        <taxon>Tracheophyta</taxon>
        <taxon>Spermatophyta</taxon>
        <taxon>Magnoliopsida</taxon>
        <taxon>eudicotyledons</taxon>
        <taxon>Gunneridae</taxon>
        <taxon>Pentapetalae</taxon>
        <taxon>asterids</taxon>
        <taxon>campanulids</taxon>
        <taxon>Asterales</taxon>
        <taxon>Asteraceae</taxon>
        <taxon>Asteroideae</taxon>
        <taxon>Heliantheae alliance</taxon>
        <taxon>Heliantheae</taxon>
        <taxon>Helianthus</taxon>
    </lineage>
</organism>
<feature type="transmembrane region" description="Helical" evidence="8">
    <location>
        <begin position="404"/>
        <end position="428"/>
    </location>
</feature>
<keyword evidence="6 8" id="KW-0472">Membrane</keyword>
<feature type="transmembrane region" description="Helical" evidence="8">
    <location>
        <begin position="265"/>
        <end position="287"/>
    </location>
</feature>
<accession>A0A251TVX3</accession>
<evidence type="ECO:0000256" key="5">
    <source>
        <dbReference type="ARBA" id="ARBA00022989"/>
    </source>
</evidence>
<evidence type="ECO:0000256" key="4">
    <source>
        <dbReference type="ARBA" id="ARBA00022692"/>
    </source>
</evidence>
<evidence type="ECO:0000256" key="2">
    <source>
        <dbReference type="ARBA" id="ARBA00009177"/>
    </source>
</evidence>
<keyword evidence="7" id="KW-0927">Auxin signaling pathway</keyword>
<dbReference type="GO" id="GO:0005886">
    <property type="term" value="C:plasma membrane"/>
    <property type="evidence" value="ECO:0000318"/>
    <property type="project" value="GO_Central"/>
</dbReference>
<protein>
    <submittedName>
        <fullName evidence="9">Putative auxin efflux carrier</fullName>
    </submittedName>
</protein>
<keyword evidence="5 8" id="KW-1133">Transmembrane helix</keyword>
<dbReference type="Proteomes" id="UP000215914">
    <property type="component" value="Chromosome 9"/>
</dbReference>
<evidence type="ECO:0000313" key="10">
    <source>
        <dbReference type="Proteomes" id="UP000215914"/>
    </source>
</evidence>
<dbReference type="PANTHER" id="PTHR31752">
    <property type="entry name" value="AUXIN EFFLUX CARRIER COMPONENT 1B-RELATED"/>
    <property type="match status" value="1"/>
</dbReference>
<evidence type="ECO:0000256" key="3">
    <source>
        <dbReference type="ARBA" id="ARBA00022448"/>
    </source>
</evidence>
<evidence type="ECO:0000256" key="8">
    <source>
        <dbReference type="SAM" id="Phobius"/>
    </source>
</evidence>
<dbReference type="GO" id="GO:0009926">
    <property type="term" value="P:auxin polar transport"/>
    <property type="evidence" value="ECO:0000318"/>
    <property type="project" value="GO_Central"/>
</dbReference>
<dbReference type="EMBL" id="CM007898">
    <property type="protein sequence ID" value="OTG15287.1"/>
    <property type="molecule type" value="Genomic_DNA"/>
</dbReference>
<evidence type="ECO:0000256" key="1">
    <source>
        <dbReference type="ARBA" id="ARBA00004141"/>
    </source>
</evidence>
<feature type="transmembrane region" description="Helical" evidence="8">
    <location>
        <begin position="318"/>
        <end position="336"/>
    </location>
</feature>
<dbReference type="AlphaFoldDB" id="A0A251TVX3"/>
<name>A0A251TVX3_HELAN</name>
<feature type="transmembrane region" description="Helical" evidence="8">
    <location>
        <begin position="377"/>
        <end position="397"/>
    </location>
</feature>
<dbReference type="GO" id="GO:0010329">
    <property type="term" value="F:auxin efflux transmembrane transporter activity"/>
    <property type="evidence" value="ECO:0000318"/>
    <property type="project" value="GO_Central"/>
</dbReference>
<dbReference type="PANTHER" id="PTHR31752:SF75">
    <property type="entry name" value="AUXIN EFFLUX CARRIER-RELATED"/>
    <property type="match status" value="1"/>
</dbReference>
<feature type="transmembrane region" description="Helical" evidence="8">
    <location>
        <begin position="132"/>
        <end position="152"/>
    </location>
</feature>